<accession>A0A848FCL5</accession>
<dbReference type="RefSeq" id="WP_169161414.1">
    <property type="nucleotide sequence ID" value="NZ_JABBFW010000010.1"/>
</dbReference>
<organism evidence="1 2">
    <name type="scientific">Azohydromonas caseinilytica</name>
    <dbReference type="NCBI Taxonomy" id="2728836"/>
    <lineage>
        <taxon>Bacteria</taxon>
        <taxon>Pseudomonadati</taxon>
        <taxon>Pseudomonadota</taxon>
        <taxon>Betaproteobacteria</taxon>
        <taxon>Burkholderiales</taxon>
        <taxon>Sphaerotilaceae</taxon>
        <taxon>Azohydromonas</taxon>
    </lineage>
</organism>
<dbReference type="Proteomes" id="UP000574067">
    <property type="component" value="Unassembled WGS sequence"/>
</dbReference>
<dbReference type="AlphaFoldDB" id="A0A848FCL5"/>
<comment type="caution">
    <text evidence="1">The sequence shown here is derived from an EMBL/GenBank/DDBJ whole genome shotgun (WGS) entry which is preliminary data.</text>
</comment>
<proteinExistence type="predicted"/>
<sequence length="103" mass="11486">MSQRSVTRFPPGSQASWVRDPRPAWAAEAFAVVVEAWKKGFRAGEVFSKHCPYTRETPEARSWFDGWNEGSAKSLGFPHQTYADRFGSRLLSDTAAVPQQGPV</sequence>
<reference evidence="1 2" key="1">
    <citation type="submission" date="2020-04" db="EMBL/GenBank/DDBJ databases">
        <title>Azohydromonas sp. isolated from soil.</title>
        <authorList>
            <person name="Dahal R.H."/>
        </authorList>
    </citation>
    <scope>NUCLEOTIDE SEQUENCE [LARGE SCALE GENOMIC DNA]</scope>
    <source>
        <strain evidence="1 2">G-1-1-14</strain>
    </source>
</reference>
<keyword evidence="2" id="KW-1185">Reference proteome</keyword>
<name>A0A848FCL5_9BURK</name>
<dbReference type="EMBL" id="JABBFW010000010">
    <property type="protein sequence ID" value="NML16515.1"/>
    <property type="molecule type" value="Genomic_DNA"/>
</dbReference>
<evidence type="ECO:0000313" key="2">
    <source>
        <dbReference type="Proteomes" id="UP000574067"/>
    </source>
</evidence>
<gene>
    <name evidence="1" type="ORF">HHL10_16140</name>
</gene>
<protein>
    <submittedName>
        <fullName evidence="1">Uncharacterized protein</fullName>
    </submittedName>
</protein>
<evidence type="ECO:0000313" key="1">
    <source>
        <dbReference type="EMBL" id="NML16515.1"/>
    </source>
</evidence>